<dbReference type="GO" id="GO:0003991">
    <property type="term" value="F:acetylglutamate kinase activity"/>
    <property type="evidence" value="ECO:0007669"/>
    <property type="project" value="UniProtKB-UniRule"/>
</dbReference>
<dbReference type="Proteomes" id="UP000886857">
    <property type="component" value="Unassembled WGS sequence"/>
</dbReference>
<evidence type="ECO:0000313" key="12">
    <source>
        <dbReference type="Proteomes" id="UP000886857"/>
    </source>
</evidence>
<dbReference type="InterPro" id="IPR004662">
    <property type="entry name" value="AcgluKinase_fam"/>
</dbReference>
<keyword evidence="4 9" id="KW-0808">Transferase</keyword>
<feature type="binding site" evidence="9">
    <location>
        <position position="86"/>
    </location>
    <ligand>
        <name>substrate</name>
    </ligand>
</feature>
<dbReference type="EMBL" id="DVOE01000060">
    <property type="protein sequence ID" value="HIU98982.1"/>
    <property type="molecule type" value="Genomic_DNA"/>
</dbReference>
<evidence type="ECO:0000256" key="6">
    <source>
        <dbReference type="ARBA" id="ARBA00022777"/>
    </source>
</evidence>
<dbReference type="InterPro" id="IPR036393">
    <property type="entry name" value="AceGlu_kinase-like_sf"/>
</dbReference>
<dbReference type="SUPFAM" id="SSF53633">
    <property type="entry name" value="Carbamate kinase-like"/>
    <property type="match status" value="1"/>
</dbReference>
<comment type="subcellular location">
    <subcellularLocation>
        <location evidence="9">Cytoplasm</location>
    </subcellularLocation>
</comment>
<dbReference type="EC" id="2.7.2.8" evidence="9"/>
<keyword evidence="3 9" id="KW-0028">Amino-acid biosynthesis</keyword>
<dbReference type="FunFam" id="3.40.1160.10:FF:000004">
    <property type="entry name" value="Acetylglutamate kinase"/>
    <property type="match status" value="1"/>
</dbReference>
<evidence type="ECO:0000256" key="7">
    <source>
        <dbReference type="ARBA" id="ARBA00022840"/>
    </source>
</evidence>
<comment type="caution">
    <text evidence="11">The sequence shown here is derived from an EMBL/GenBank/DDBJ whole genome shotgun (WGS) entry which is preliminary data.</text>
</comment>
<feature type="binding site" evidence="9">
    <location>
        <position position="178"/>
    </location>
    <ligand>
        <name>substrate</name>
    </ligand>
</feature>
<dbReference type="InterPro" id="IPR041727">
    <property type="entry name" value="NAGK-C"/>
</dbReference>
<evidence type="ECO:0000256" key="4">
    <source>
        <dbReference type="ARBA" id="ARBA00022679"/>
    </source>
</evidence>
<dbReference type="PANTHER" id="PTHR23342:SF0">
    <property type="entry name" value="N-ACETYLGLUTAMATE SYNTHASE, MITOCHONDRIAL"/>
    <property type="match status" value="1"/>
</dbReference>
<dbReference type="InterPro" id="IPR037528">
    <property type="entry name" value="ArgB"/>
</dbReference>
<protein>
    <recommendedName>
        <fullName evidence="9">Acetylglutamate kinase</fullName>
        <ecNumber evidence="9">2.7.2.8</ecNumber>
    </recommendedName>
    <alternativeName>
        <fullName evidence="9">N-acetyl-L-glutamate 5-phosphotransferase</fullName>
    </alternativeName>
    <alternativeName>
        <fullName evidence="9">NAG kinase</fullName>
        <shortName evidence="9">NAGK</shortName>
    </alternativeName>
</protein>
<evidence type="ECO:0000256" key="8">
    <source>
        <dbReference type="ARBA" id="ARBA00048141"/>
    </source>
</evidence>
<organism evidence="11 12">
    <name type="scientific">Candidatus Limadaptatus stercoripullorum</name>
    <dbReference type="NCBI Taxonomy" id="2840846"/>
    <lineage>
        <taxon>Bacteria</taxon>
        <taxon>Bacillati</taxon>
        <taxon>Bacillota</taxon>
        <taxon>Clostridia</taxon>
        <taxon>Eubacteriales</taxon>
        <taxon>Candidatus Limadaptatus</taxon>
    </lineage>
</organism>
<comment type="similarity">
    <text evidence="9">Belongs to the acetylglutamate kinase family. ArgB subfamily.</text>
</comment>
<evidence type="ECO:0000313" key="11">
    <source>
        <dbReference type="EMBL" id="HIU98982.1"/>
    </source>
</evidence>
<dbReference type="InterPro" id="IPR001048">
    <property type="entry name" value="Asp/Glu/Uridylate_kinase"/>
</dbReference>
<dbReference type="GO" id="GO:0005737">
    <property type="term" value="C:cytoplasm"/>
    <property type="evidence" value="ECO:0007669"/>
    <property type="project" value="UniProtKB-SubCell"/>
</dbReference>
<reference evidence="11" key="2">
    <citation type="journal article" date="2021" name="PeerJ">
        <title>Extensive microbial diversity within the chicken gut microbiome revealed by metagenomics and culture.</title>
        <authorList>
            <person name="Gilroy R."/>
            <person name="Ravi A."/>
            <person name="Getino M."/>
            <person name="Pursley I."/>
            <person name="Horton D.L."/>
            <person name="Alikhan N.F."/>
            <person name="Baker D."/>
            <person name="Gharbi K."/>
            <person name="Hall N."/>
            <person name="Watson M."/>
            <person name="Adriaenssens E.M."/>
            <person name="Foster-Nyarko E."/>
            <person name="Jarju S."/>
            <person name="Secka A."/>
            <person name="Antonio M."/>
            <person name="Oren A."/>
            <person name="Chaudhuri R.R."/>
            <person name="La Ragione R."/>
            <person name="Hildebrand F."/>
            <person name="Pallen M.J."/>
        </authorList>
    </citation>
    <scope>NUCLEOTIDE SEQUENCE</scope>
    <source>
        <strain evidence="11">10406</strain>
    </source>
</reference>
<dbReference type="AlphaFoldDB" id="A0A9D1NAJ0"/>
<keyword evidence="5 9" id="KW-0547">Nucleotide-binding</keyword>
<evidence type="ECO:0000256" key="1">
    <source>
        <dbReference type="ARBA" id="ARBA00004828"/>
    </source>
</evidence>
<evidence type="ECO:0000256" key="9">
    <source>
        <dbReference type="HAMAP-Rule" id="MF_00082"/>
    </source>
</evidence>
<dbReference type="Gene3D" id="3.40.1160.10">
    <property type="entry name" value="Acetylglutamate kinase-like"/>
    <property type="match status" value="1"/>
</dbReference>
<reference evidence="11" key="1">
    <citation type="submission" date="2020-10" db="EMBL/GenBank/DDBJ databases">
        <authorList>
            <person name="Gilroy R."/>
        </authorList>
    </citation>
    <scope>NUCLEOTIDE SEQUENCE</scope>
    <source>
        <strain evidence="11">10406</strain>
    </source>
</reference>
<dbReference type="PIRSF" id="PIRSF000728">
    <property type="entry name" value="NAGK"/>
    <property type="match status" value="1"/>
</dbReference>
<proteinExistence type="inferred from homology"/>
<feature type="binding site" evidence="9">
    <location>
        <begin position="64"/>
        <end position="65"/>
    </location>
    <ligand>
        <name>substrate</name>
    </ligand>
</feature>
<evidence type="ECO:0000256" key="3">
    <source>
        <dbReference type="ARBA" id="ARBA00022605"/>
    </source>
</evidence>
<comment type="pathway">
    <text evidence="1 9">Amino-acid biosynthesis; L-arginine biosynthesis; N(2)-acetyl-L-ornithine from L-glutamate: step 2/4.</text>
</comment>
<feature type="domain" description="Aspartate/glutamate/uridylate kinase" evidence="10">
    <location>
        <begin position="24"/>
        <end position="260"/>
    </location>
</feature>
<gene>
    <name evidence="9 11" type="primary">argB</name>
    <name evidence="11" type="ORF">IAC73_03970</name>
</gene>
<keyword evidence="9" id="KW-0963">Cytoplasm</keyword>
<evidence type="ECO:0000256" key="5">
    <source>
        <dbReference type="ARBA" id="ARBA00022741"/>
    </source>
</evidence>
<name>A0A9D1NAJ0_9FIRM</name>
<comment type="function">
    <text evidence="9">Catalyzes the ATP-dependent phosphorylation of N-acetyl-L-glutamate.</text>
</comment>
<feature type="site" description="Transition state stabilizer" evidence="9">
    <location>
        <position position="29"/>
    </location>
</feature>
<accession>A0A9D1NAJ0</accession>
<dbReference type="HAMAP" id="MF_00082">
    <property type="entry name" value="ArgB"/>
    <property type="match status" value="1"/>
</dbReference>
<evidence type="ECO:0000256" key="2">
    <source>
        <dbReference type="ARBA" id="ARBA00022571"/>
    </source>
</evidence>
<dbReference type="GO" id="GO:0042450">
    <property type="term" value="P:L-arginine biosynthetic process via ornithine"/>
    <property type="evidence" value="ECO:0007669"/>
    <property type="project" value="UniProtKB-UniRule"/>
</dbReference>
<evidence type="ECO:0000259" key="10">
    <source>
        <dbReference type="Pfam" id="PF00696"/>
    </source>
</evidence>
<dbReference type="GO" id="GO:0005524">
    <property type="term" value="F:ATP binding"/>
    <property type="evidence" value="ECO:0007669"/>
    <property type="project" value="UniProtKB-UniRule"/>
</dbReference>
<keyword evidence="6 9" id="KW-0418">Kinase</keyword>
<feature type="site" description="Transition state stabilizer" evidence="9">
    <location>
        <position position="241"/>
    </location>
</feature>
<dbReference type="NCBIfam" id="TIGR00761">
    <property type="entry name" value="argB"/>
    <property type="match status" value="1"/>
</dbReference>
<comment type="catalytic activity">
    <reaction evidence="8 9">
        <text>N-acetyl-L-glutamate + ATP = N-acetyl-L-glutamyl 5-phosphate + ADP</text>
        <dbReference type="Rhea" id="RHEA:14629"/>
        <dbReference type="ChEBI" id="CHEBI:30616"/>
        <dbReference type="ChEBI" id="CHEBI:44337"/>
        <dbReference type="ChEBI" id="CHEBI:57936"/>
        <dbReference type="ChEBI" id="CHEBI:456216"/>
        <dbReference type="EC" id="2.7.2.8"/>
    </reaction>
</comment>
<dbReference type="Pfam" id="PF00696">
    <property type="entry name" value="AA_kinase"/>
    <property type="match status" value="1"/>
</dbReference>
<dbReference type="PANTHER" id="PTHR23342">
    <property type="entry name" value="N-ACETYLGLUTAMATE SYNTHASE"/>
    <property type="match status" value="1"/>
</dbReference>
<sequence length="289" mass="30972">MKDFEKRAEVLIEALPHIRKYSGKILLVKYGGSAMTDEKLQRAVMGDLVLLSLIGVKVVLVHGGGPEITDMLKKLGKETKFVNGLRVTDKETAEVVQMVLAGKVNKHLVTLVQSLGGRAVGLSGADGGLIAAKQMDPELGYVGEIESVDVRPVIDLLEKGYIPVISTTGCDAEGNVYNINADTAAARIAGQLRAESLINMTDTAGLLEDEKDESTLISRIFVSDAQRMINQGQLSGGMIPKVGCCIEAIRRGVKKVFIIDGRVPHSILIETLTDAGMGTMFMSGENYDG</sequence>
<keyword evidence="2 9" id="KW-0055">Arginine biosynthesis</keyword>
<keyword evidence="7 9" id="KW-0067">ATP-binding</keyword>
<dbReference type="CDD" id="cd04250">
    <property type="entry name" value="AAK_NAGK-C"/>
    <property type="match status" value="1"/>
</dbReference>